<keyword evidence="6" id="KW-0812">Transmembrane</keyword>
<dbReference type="SUPFAM" id="SSF48264">
    <property type="entry name" value="Cytochrome P450"/>
    <property type="match status" value="1"/>
</dbReference>
<evidence type="ECO:0000256" key="4">
    <source>
        <dbReference type="PROSITE-ProRule" id="PRU00134"/>
    </source>
</evidence>
<dbReference type="Proteomes" id="UP001205105">
    <property type="component" value="Unassembled WGS sequence"/>
</dbReference>
<evidence type="ECO:0000313" key="8">
    <source>
        <dbReference type="EMBL" id="KAI7841665.1"/>
    </source>
</evidence>
<feature type="transmembrane region" description="Helical" evidence="6">
    <location>
        <begin position="976"/>
        <end position="994"/>
    </location>
</feature>
<dbReference type="InterPro" id="IPR002893">
    <property type="entry name" value="Znf_MYND"/>
</dbReference>
<evidence type="ECO:0000256" key="5">
    <source>
        <dbReference type="SAM" id="MobiDB-lite"/>
    </source>
</evidence>
<dbReference type="Pfam" id="PF01753">
    <property type="entry name" value="zf-MYND"/>
    <property type="match status" value="1"/>
</dbReference>
<keyword evidence="3" id="KW-0862">Zinc</keyword>
<evidence type="ECO:0000256" key="2">
    <source>
        <dbReference type="ARBA" id="ARBA00022771"/>
    </source>
</evidence>
<keyword evidence="6" id="KW-0472">Membrane</keyword>
<keyword evidence="9" id="KW-1185">Reference proteome</keyword>
<dbReference type="PROSITE" id="PS00086">
    <property type="entry name" value="CYTOCHROME_P450"/>
    <property type="match status" value="1"/>
</dbReference>
<dbReference type="GO" id="GO:0005506">
    <property type="term" value="F:iron ion binding"/>
    <property type="evidence" value="ECO:0007669"/>
    <property type="project" value="InterPro"/>
</dbReference>
<feature type="domain" description="MYND-type" evidence="7">
    <location>
        <begin position="731"/>
        <end position="777"/>
    </location>
</feature>
<feature type="transmembrane region" description="Helical" evidence="6">
    <location>
        <begin position="946"/>
        <end position="964"/>
    </location>
</feature>
<dbReference type="InterPro" id="IPR017972">
    <property type="entry name" value="Cyt_P450_CS"/>
</dbReference>
<feature type="transmembrane region" description="Helical" evidence="6">
    <location>
        <begin position="1014"/>
        <end position="1039"/>
    </location>
</feature>
<evidence type="ECO:0000256" key="3">
    <source>
        <dbReference type="ARBA" id="ARBA00022833"/>
    </source>
</evidence>
<evidence type="ECO:0000256" key="1">
    <source>
        <dbReference type="ARBA" id="ARBA00022723"/>
    </source>
</evidence>
<dbReference type="GO" id="GO:0004497">
    <property type="term" value="F:monooxygenase activity"/>
    <property type="evidence" value="ECO:0007669"/>
    <property type="project" value="InterPro"/>
</dbReference>
<evidence type="ECO:0000259" key="7">
    <source>
        <dbReference type="PROSITE" id="PS50865"/>
    </source>
</evidence>
<accession>A0AAD5DTA7</accession>
<dbReference type="Gene3D" id="6.10.140.2220">
    <property type="match status" value="1"/>
</dbReference>
<dbReference type="GO" id="GO:0016705">
    <property type="term" value="F:oxidoreductase activity, acting on paired donors, with incorporation or reduction of molecular oxygen"/>
    <property type="evidence" value="ECO:0007669"/>
    <property type="project" value="InterPro"/>
</dbReference>
<evidence type="ECO:0000313" key="9">
    <source>
        <dbReference type="Proteomes" id="UP001205105"/>
    </source>
</evidence>
<dbReference type="EMBL" id="JADXDR010000061">
    <property type="protein sequence ID" value="KAI7841665.1"/>
    <property type="molecule type" value="Genomic_DNA"/>
</dbReference>
<evidence type="ECO:0000256" key="6">
    <source>
        <dbReference type="SAM" id="Phobius"/>
    </source>
</evidence>
<protein>
    <recommendedName>
        <fullName evidence="7">MYND-type domain-containing protein</fullName>
    </recommendedName>
</protein>
<keyword evidence="6" id="KW-1133">Transmembrane helix</keyword>
<proteinExistence type="predicted"/>
<feature type="compositionally biased region" description="Basic residues" evidence="5">
    <location>
        <begin position="386"/>
        <end position="397"/>
    </location>
</feature>
<keyword evidence="1" id="KW-0479">Metal-binding</keyword>
<name>A0AAD5DTA7_9CHLO</name>
<reference evidence="8" key="1">
    <citation type="submission" date="2020-11" db="EMBL/GenBank/DDBJ databases">
        <title>Chlorella ohadii genome sequencing and assembly.</title>
        <authorList>
            <person name="Murik O."/>
            <person name="Treves H."/>
            <person name="Kedem I."/>
            <person name="Shotland Y."/>
            <person name="Kaplan A."/>
        </authorList>
    </citation>
    <scope>NUCLEOTIDE SEQUENCE</scope>
    <source>
        <strain evidence="8">1</strain>
    </source>
</reference>
<feature type="transmembrane region" description="Helical" evidence="6">
    <location>
        <begin position="901"/>
        <end position="934"/>
    </location>
</feature>
<dbReference type="SUPFAM" id="SSF144232">
    <property type="entry name" value="HIT/MYND zinc finger-like"/>
    <property type="match status" value="1"/>
</dbReference>
<gene>
    <name evidence="8" type="ORF">COHA_004685</name>
</gene>
<dbReference type="InterPro" id="IPR036396">
    <property type="entry name" value="Cyt_P450_sf"/>
</dbReference>
<dbReference type="GO" id="GO:0020037">
    <property type="term" value="F:heme binding"/>
    <property type="evidence" value="ECO:0007669"/>
    <property type="project" value="InterPro"/>
</dbReference>
<sequence length="1380" mass="145669">MGDRPPPAVRMPYSELVRQGLAELLDPGLPPTANLQLAVVTFGRALSESHGPNGGELRLAMEAMADAAPQLAAAVQAADDAAGLLRFVELVALLMQMMELVGAGGGPFVERHAERLCELALALAGAPAFESVLAAPQKQEQGLAMLAVTSRLLRQAVDTLSEHHAAGMRYVKQARAGACSPAAMLSVLGRWAAACGTLRSPALSSDVARQALLAARTGLFLALQMLDSSRLYAAERAALAAPEQQQRFATALVAALEDLLLAGPPPGEEDPSDWTDGLWNALRSSELRTFKPGMYDVSPDAPGLCCPGRAQRLMDGAHAALSAVPLATPEGRPEAAHAFLVATLALTTCGLADWALPQWAEEAKEHGGACPCVRCGGCGAAPGGGNKKKKKGKKKKQPASSSSSAGGSGPLPQPPTHEALLASLRAIPAAARAISALLEQHSAFLAKPEMQRDGDETLAALHLAWAAKACVRLGWVLRSRACTRSAEWVPQAACAWRTTAEPDGSADPVLRGAGVAAAEALVRLGACLATSSAKPPACEADKWAMLPSKALDYAELLLEPTLRPVRLHCLESTPALQRSALGLAISTAKAVLVLAPLAGPGFQQRHRGARLARKPPPVDSDLLGRLLSAVCYDTFLHAGAEHWAGGKRRMPMRMMTISFSSLDEEATPAAAAAISLSHALNSLLPVLAEGEDDEDETVEGILGPMLAPLAAVATGPAPPLMAEHALGRRACANLGCTRLSGASEWDVPSQRCSQCHAVAFCCRECQRIAWPQHRNAEPPSCPITGAAAAGKPYKTDEDRLSKYGWGSLRMALLLGLALAVSPQFSADPQAAAAVTDGYLHSWSWINAGVLGSAAANFGLLSLAAGIFLADVCLGCGLPTLVYMFKTAGGDLLAGKLDQKEWWAAAAGLAILPLLLPALQAALGAAGAAAAAAPLAQLYSTPAADGGFGRILLLLFVIQLACELGDSRLERWTFFRHRYSFEVATALLLAALPLYPQELLVVQIDLVACMAYRLAGFVVLAATSPATTRAIFAALFRVYFWQRGTRMVRVRDPLVARAVLAASDSKGEGLESAIACPAWAPVLSLESIDGQLWREMRDDFDALMRQLPPAARLQEAAGTRLDALVASGADIDADAIARWSLASFLSYLFGVEEWKPEYECLVQASWEWRKDLPSFVFLTHPCPTVLPLPQEIAVRGAADSAVKQAAVRLLTEQLLPGSPLWPIYGERWREPRYYSLLMQPFIISPAINLGDIAVALQLAPPGTSPDAAVRDMHPFPIFERVVDKAIVHPVTGEEAVPAGSHCIIFSADLAGSQFPIFGAGPRACPGGSLISGLLPLMQSKLVGCPRFQPQRGHASSGRHNDTNWSGAETAYFAKTVGKLLV</sequence>
<comment type="caution">
    <text evidence="8">The sequence shown here is derived from an EMBL/GenBank/DDBJ whole genome shotgun (WGS) entry which is preliminary data.</text>
</comment>
<dbReference type="GO" id="GO:0008270">
    <property type="term" value="F:zinc ion binding"/>
    <property type="evidence" value="ECO:0007669"/>
    <property type="project" value="UniProtKB-KW"/>
</dbReference>
<feature type="transmembrane region" description="Helical" evidence="6">
    <location>
        <begin position="857"/>
        <end position="881"/>
    </location>
</feature>
<dbReference type="PROSITE" id="PS50865">
    <property type="entry name" value="ZF_MYND_2"/>
    <property type="match status" value="1"/>
</dbReference>
<feature type="region of interest" description="Disordered" evidence="5">
    <location>
        <begin position="382"/>
        <end position="416"/>
    </location>
</feature>
<keyword evidence="2 4" id="KW-0863">Zinc-finger</keyword>
<organism evidence="8 9">
    <name type="scientific">Chlorella ohadii</name>
    <dbReference type="NCBI Taxonomy" id="2649997"/>
    <lineage>
        <taxon>Eukaryota</taxon>
        <taxon>Viridiplantae</taxon>
        <taxon>Chlorophyta</taxon>
        <taxon>core chlorophytes</taxon>
        <taxon>Trebouxiophyceae</taxon>
        <taxon>Chlorellales</taxon>
        <taxon>Chlorellaceae</taxon>
        <taxon>Chlorella clade</taxon>
        <taxon>Chlorella</taxon>
    </lineage>
</organism>